<evidence type="ECO:0000259" key="1">
    <source>
        <dbReference type="PROSITE" id="PS51459"/>
    </source>
</evidence>
<dbReference type="SUPFAM" id="SSF140931">
    <property type="entry name" value="Fic-like"/>
    <property type="match status" value="1"/>
</dbReference>
<reference evidence="3" key="1">
    <citation type="submission" date="2017-11" db="EMBL/GenBank/DDBJ databases">
        <authorList>
            <person name="Chan K.G."/>
            <person name="Lee L.S."/>
        </authorList>
    </citation>
    <scope>NUCLEOTIDE SEQUENCE [LARGE SCALE GENOMIC DNA]</scope>
    <source>
        <strain evidence="3">DSM 100970</strain>
    </source>
</reference>
<accession>A0A2I7N4Y8</accession>
<sequence>MEPKNTKELVLFTLPEGNVSVNLIYQNNTLWLNQKLMAELFDKDSDTIGLHIKNIFSEHELNENETTELFSVVQTEGNRKVTRQIKHYNLDVIISVGYRVNSKRGTQFRIWANKVLKDYISKGYALNNNLINTTHKEYQQILDLLNNTLISNQLVNAQGQNILALINNYATTWSSLLQYDEDRLEIPSTTHKNSLSLDYSTTIHAITEFKNELLAIGEATALFANERNEQLQSILANLDQTMFGEELYKSIEEKAANLLYMVIKDHPFSDGNKRIGSFLFVLYLQLNKLSTNINNIGLTSLALLVAASKPEQKDLIVRLIINLLVQ</sequence>
<dbReference type="PANTHER" id="PTHR35810">
    <property type="entry name" value="CYTOPLASMIC PROTEIN-RELATED"/>
    <property type="match status" value="1"/>
</dbReference>
<dbReference type="AlphaFoldDB" id="A0A2I7N4Y8"/>
<dbReference type="Proteomes" id="UP000236655">
    <property type="component" value="Chromosome"/>
</dbReference>
<protein>
    <recommendedName>
        <fullName evidence="1">Fido domain-containing protein</fullName>
    </recommendedName>
</protein>
<dbReference type="KEGG" id="nba:CUN60_04255"/>
<dbReference type="InterPro" id="IPR011204">
    <property type="entry name" value="Virulence_RhuM-like"/>
</dbReference>
<proteinExistence type="predicted"/>
<keyword evidence="3" id="KW-1185">Reference proteome</keyword>
<feature type="domain" description="Fido" evidence="1">
    <location>
        <begin position="195"/>
        <end position="326"/>
    </location>
</feature>
<name>A0A2I7N4Y8_9NEIS</name>
<dbReference type="InterPro" id="IPR036597">
    <property type="entry name" value="Fido-like_dom_sf"/>
</dbReference>
<dbReference type="RefSeq" id="WP_102950832.1">
    <property type="nucleotide sequence ID" value="NZ_CP024847.1"/>
</dbReference>
<dbReference type="InterPro" id="IPR003812">
    <property type="entry name" value="Fido"/>
</dbReference>
<dbReference type="EMBL" id="CP024847">
    <property type="protein sequence ID" value="AUR51533.1"/>
    <property type="molecule type" value="Genomic_DNA"/>
</dbReference>
<dbReference type="Pfam" id="PF02661">
    <property type="entry name" value="Fic"/>
    <property type="match status" value="1"/>
</dbReference>
<gene>
    <name evidence="2" type="ORF">CUN60_04255</name>
</gene>
<dbReference type="Gene3D" id="1.20.120.1870">
    <property type="entry name" value="Fic/DOC protein, Fido domain"/>
    <property type="match status" value="1"/>
</dbReference>
<dbReference type="PANTHER" id="PTHR35810:SF1">
    <property type="entry name" value="CYTOPLASMIC PROTEIN"/>
    <property type="match status" value="1"/>
</dbReference>
<dbReference type="PROSITE" id="PS51459">
    <property type="entry name" value="FIDO"/>
    <property type="match status" value="1"/>
</dbReference>
<dbReference type="OrthoDB" id="9802752at2"/>
<dbReference type="InterPro" id="IPR053737">
    <property type="entry name" value="Type_II_TA_Toxin"/>
</dbReference>
<dbReference type="Pfam" id="PF13310">
    <property type="entry name" value="Virulence_RhuM"/>
    <property type="match status" value="1"/>
</dbReference>
<evidence type="ECO:0000313" key="3">
    <source>
        <dbReference type="Proteomes" id="UP000236655"/>
    </source>
</evidence>
<organism evidence="2 3">
    <name type="scientific">Aquella oligotrophica</name>
    <dbReference type="NCBI Taxonomy" id="2067065"/>
    <lineage>
        <taxon>Bacteria</taxon>
        <taxon>Pseudomonadati</taxon>
        <taxon>Pseudomonadota</taxon>
        <taxon>Betaproteobacteria</taxon>
        <taxon>Neisseriales</taxon>
        <taxon>Neisseriaceae</taxon>
        <taxon>Aquella</taxon>
    </lineage>
</organism>
<evidence type="ECO:0000313" key="2">
    <source>
        <dbReference type="EMBL" id="AUR51533.1"/>
    </source>
</evidence>